<evidence type="ECO:0000313" key="9">
    <source>
        <dbReference type="EMBL" id="TDQ41703.1"/>
    </source>
</evidence>
<comment type="subcellular location">
    <subcellularLocation>
        <location evidence="1">Cell membrane</location>
        <topology evidence="1">Multi-pass membrane protein</topology>
    </subcellularLocation>
</comment>
<reference evidence="9 10" key="1">
    <citation type="submission" date="2019-03" db="EMBL/GenBank/DDBJ databases">
        <title>Genomic Encyclopedia of Type Strains, Phase IV (KMG-IV): sequencing the most valuable type-strain genomes for metagenomic binning, comparative biology and taxonomic classification.</title>
        <authorList>
            <person name="Goeker M."/>
        </authorList>
    </citation>
    <scope>NUCLEOTIDE SEQUENCE [LARGE SCALE GENOMIC DNA]</scope>
    <source>
        <strain evidence="9 10">DSM 28697</strain>
    </source>
</reference>
<feature type="region of interest" description="Disordered" evidence="6">
    <location>
        <begin position="410"/>
        <end position="430"/>
    </location>
</feature>
<dbReference type="Pfam" id="PF07690">
    <property type="entry name" value="MFS_1"/>
    <property type="match status" value="1"/>
</dbReference>
<gene>
    <name evidence="9" type="ORF">EV213_103286</name>
</gene>
<sequence length="430" mass="47923">MKTLLRNMTGNTGGSQRALLLLISIGGLYALSIALSNTFVNIYLWKQSGNYTDLAIYNLAQVILQPLTFLFAGRLAKKVDRVLVLRIGVIFLALFYLAVLMVGGASSQYLVLLGSLLGIGFGFYWLAFNVLTFEITEPDTRDFFNGFLGFISSFSGMVGPLAAGYIIASMEQFTGYTTIFTTSLILFAGAVALSFLLLPRPASGRYEWKRIWTEQTYNKDWKRILNAHFFQGLREGTFIFAITLWVFIATQSELAIGTFSLVHSSVALCFYYIAARYIPPTRRKLAILVAGAMMYASVLLLMFTLKFPLLMIYAVCTGIAYPVVMVPFASLTYDVIGRGWRAADMRVEYVVIKELFLNAGRAVSILMFIVAVTAFSPTVSLPVLIGVIGSGHFLIYFCIRRIHTVTPTRDDDKKAVSDSWRMQENNADPR</sequence>
<dbReference type="RefSeq" id="WP_243739994.1">
    <property type="nucleotide sequence ID" value="NZ_SNYJ01000003.1"/>
</dbReference>
<evidence type="ECO:0000256" key="6">
    <source>
        <dbReference type="SAM" id="MobiDB-lite"/>
    </source>
</evidence>
<dbReference type="Gene3D" id="1.20.1250.20">
    <property type="entry name" value="MFS general substrate transporter like domains"/>
    <property type="match status" value="1"/>
</dbReference>
<evidence type="ECO:0000256" key="1">
    <source>
        <dbReference type="ARBA" id="ARBA00004651"/>
    </source>
</evidence>
<dbReference type="InterPro" id="IPR052528">
    <property type="entry name" value="Sugar_transport-like"/>
</dbReference>
<feature type="transmembrane region" description="Helical" evidence="7">
    <location>
        <begin position="173"/>
        <end position="198"/>
    </location>
</feature>
<keyword evidence="5 7" id="KW-0472">Membrane</keyword>
<dbReference type="SUPFAM" id="SSF103473">
    <property type="entry name" value="MFS general substrate transporter"/>
    <property type="match status" value="1"/>
</dbReference>
<evidence type="ECO:0000256" key="7">
    <source>
        <dbReference type="SAM" id="Phobius"/>
    </source>
</evidence>
<feature type="compositionally biased region" description="Polar residues" evidence="6">
    <location>
        <begin position="420"/>
        <end position="430"/>
    </location>
</feature>
<feature type="transmembrane region" description="Helical" evidence="7">
    <location>
        <begin position="83"/>
        <end position="103"/>
    </location>
</feature>
<organism evidence="9 10">
    <name type="scientific">Aureibacillus halotolerans</name>
    <dbReference type="NCBI Taxonomy" id="1508390"/>
    <lineage>
        <taxon>Bacteria</taxon>
        <taxon>Bacillati</taxon>
        <taxon>Bacillota</taxon>
        <taxon>Bacilli</taxon>
        <taxon>Bacillales</taxon>
        <taxon>Bacillaceae</taxon>
        <taxon>Aureibacillus</taxon>
    </lineage>
</organism>
<keyword evidence="2" id="KW-0813">Transport</keyword>
<keyword evidence="10" id="KW-1185">Reference proteome</keyword>
<feature type="transmembrane region" description="Helical" evidence="7">
    <location>
        <begin position="285"/>
        <end position="305"/>
    </location>
</feature>
<dbReference type="InterPro" id="IPR036259">
    <property type="entry name" value="MFS_trans_sf"/>
</dbReference>
<feature type="transmembrane region" description="Helical" evidence="7">
    <location>
        <begin position="311"/>
        <end position="335"/>
    </location>
</feature>
<evidence type="ECO:0000256" key="3">
    <source>
        <dbReference type="ARBA" id="ARBA00022692"/>
    </source>
</evidence>
<dbReference type="InterPro" id="IPR011701">
    <property type="entry name" value="MFS"/>
</dbReference>
<accession>A0A4R6U9N8</accession>
<feature type="transmembrane region" description="Helical" evidence="7">
    <location>
        <begin position="109"/>
        <end position="131"/>
    </location>
</feature>
<feature type="domain" description="Major facilitator superfamily (MFS) profile" evidence="8">
    <location>
        <begin position="1"/>
        <end position="202"/>
    </location>
</feature>
<dbReference type="Proteomes" id="UP000295632">
    <property type="component" value="Unassembled WGS sequence"/>
</dbReference>
<feature type="transmembrane region" description="Helical" evidence="7">
    <location>
        <begin position="20"/>
        <end position="44"/>
    </location>
</feature>
<dbReference type="AlphaFoldDB" id="A0A4R6U9N8"/>
<keyword evidence="4 7" id="KW-1133">Transmembrane helix</keyword>
<dbReference type="InterPro" id="IPR020846">
    <property type="entry name" value="MFS_dom"/>
</dbReference>
<feature type="transmembrane region" description="Helical" evidence="7">
    <location>
        <begin position="381"/>
        <end position="399"/>
    </location>
</feature>
<dbReference type="GO" id="GO:0022857">
    <property type="term" value="F:transmembrane transporter activity"/>
    <property type="evidence" value="ECO:0007669"/>
    <property type="project" value="InterPro"/>
</dbReference>
<evidence type="ECO:0000259" key="8">
    <source>
        <dbReference type="PROSITE" id="PS50850"/>
    </source>
</evidence>
<name>A0A4R6U9N8_9BACI</name>
<dbReference type="PANTHER" id="PTHR23526:SF2">
    <property type="entry name" value="MAJOR FACILITATOR SUPERFAMILY (MFS) PROFILE DOMAIN-CONTAINING PROTEIN"/>
    <property type="match status" value="1"/>
</dbReference>
<keyword evidence="3 7" id="KW-0812">Transmembrane</keyword>
<dbReference type="InterPro" id="IPR005829">
    <property type="entry name" value="Sugar_transporter_CS"/>
</dbReference>
<dbReference type="PANTHER" id="PTHR23526">
    <property type="entry name" value="INTEGRAL MEMBRANE TRANSPORT PROTEIN-RELATED"/>
    <property type="match status" value="1"/>
</dbReference>
<evidence type="ECO:0000256" key="2">
    <source>
        <dbReference type="ARBA" id="ARBA00022448"/>
    </source>
</evidence>
<dbReference type="EMBL" id="SNYJ01000003">
    <property type="protein sequence ID" value="TDQ41703.1"/>
    <property type="molecule type" value="Genomic_DNA"/>
</dbReference>
<feature type="transmembrane region" description="Helical" evidence="7">
    <location>
        <begin position="254"/>
        <end position="273"/>
    </location>
</feature>
<comment type="caution">
    <text evidence="9">The sequence shown here is derived from an EMBL/GenBank/DDBJ whole genome shotgun (WGS) entry which is preliminary data.</text>
</comment>
<evidence type="ECO:0000256" key="5">
    <source>
        <dbReference type="ARBA" id="ARBA00023136"/>
    </source>
</evidence>
<dbReference type="PROSITE" id="PS50850">
    <property type="entry name" value="MFS"/>
    <property type="match status" value="1"/>
</dbReference>
<feature type="transmembrane region" description="Helical" evidence="7">
    <location>
        <begin position="355"/>
        <end position="375"/>
    </location>
</feature>
<evidence type="ECO:0000256" key="4">
    <source>
        <dbReference type="ARBA" id="ARBA00022989"/>
    </source>
</evidence>
<proteinExistence type="predicted"/>
<feature type="transmembrane region" description="Helical" evidence="7">
    <location>
        <begin position="56"/>
        <end position="76"/>
    </location>
</feature>
<feature type="transmembrane region" description="Helical" evidence="7">
    <location>
        <begin position="229"/>
        <end position="248"/>
    </location>
</feature>
<evidence type="ECO:0000313" key="10">
    <source>
        <dbReference type="Proteomes" id="UP000295632"/>
    </source>
</evidence>
<dbReference type="GO" id="GO:0005886">
    <property type="term" value="C:plasma membrane"/>
    <property type="evidence" value="ECO:0007669"/>
    <property type="project" value="UniProtKB-SubCell"/>
</dbReference>
<feature type="transmembrane region" description="Helical" evidence="7">
    <location>
        <begin position="143"/>
        <end position="167"/>
    </location>
</feature>
<dbReference type="PROSITE" id="PS00217">
    <property type="entry name" value="SUGAR_TRANSPORT_2"/>
    <property type="match status" value="1"/>
</dbReference>
<protein>
    <submittedName>
        <fullName evidence="9">YQGE family putative transporter</fullName>
    </submittedName>
</protein>